<proteinExistence type="predicted"/>
<evidence type="ECO:0000256" key="4">
    <source>
        <dbReference type="SAM" id="SignalP"/>
    </source>
</evidence>
<evidence type="ECO:0000256" key="3">
    <source>
        <dbReference type="PROSITE-ProRule" id="PRU00339"/>
    </source>
</evidence>
<comment type="caution">
    <text evidence="6">The sequence shown here is derived from an EMBL/GenBank/DDBJ whole genome shotgun (WGS) entry which is preliminary data.</text>
</comment>
<reference evidence="7" key="1">
    <citation type="journal article" date="2019" name="Int. J. Syst. Evol. Microbiol.">
        <title>The Global Catalogue of Microorganisms (GCM) 10K type strain sequencing project: providing services to taxonomists for standard genome sequencing and annotation.</title>
        <authorList>
            <consortium name="The Broad Institute Genomics Platform"/>
            <consortium name="The Broad Institute Genome Sequencing Center for Infectious Disease"/>
            <person name="Wu L."/>
            <person name="Ma J."/>
        </authorList>
    </citation>
    <scope>NUCLEOTIDE SEQUENCE [LARGE SCALE GENOMIC DNA]</scope>
    <source>
        <strain evidence="7">KCTC 22209</strain>
    </source>
</reference>
<dbReference type="InterPro" id="IPR051685">
    <property type="entry name" value="Ycf3/AcsC/BcsC/TPR_MFPF"/>
</dbReference>
<dbReference type="Proteomes" id="UP001597509">
    <property type="component" value="Unassembled WGS sequence"/>
</dbReference>
<evidence type="ECO:0000259" key="5">
    <source>
        <dbReference type="Pfam" id="PF19413"/>
    </source>
</evidence>
<organism evidence="6 7">
    <name type="scientific">Sphingobacterium anhuiense</name>
    <dbReference type="NCBI Taxonomy" id="493780"/>
    <lineage>
        <taxon>Bacteria</taxon>
        <taxon>Pseudomonadati</taxon>
        <taxon>Bacteroidota</taxon>
        <taxon>Sphingobacteriia</taxon>
        <taxon>Sphingobacteriales</taxon>
        <taxon>Sphingobacteriaceae</taxon>
        <taxon>Sphingobacterium</taxon>
    </lineage>
</organism>
<evidence type="ECO:0000313" key="7">
    <source>
        <dbReference type="Proteomes" id="UP001597509"/>
    </source>
</evidence>
<dbReference type="SUPFAM" id="SSF48452">
    <property type="entry name" value="TPR-like"/>
    <property type="match status" value="2"/>
</dbReference>
<feature type="chain" id="PRO_5045183407" evidence="4">
    <location>
        <begin position="27"/>
        <end position="938"/>
    </location>
</feature>
<keyword evidence="2 3" id="KW-0802">TPR repeat</keyword>
<keyword evidence="7" id="KW-1185">Reference proteome</keyword>
<dbReference type="PANTHER" id="PTHR44943">
    <property type="entry name" value="CELLULOSE SYNTHASE OPERON PROTEIN C"/>
    <property type="match status" value="1"/>
</dbReference>
<dbReference type="Pfam" id="PF13432">
    <property type="entry name" value="TPR_16"/>
    <property type="match status" value="1"/>
</dbReference>
<dbReference type="SMART" id="SM00028">
    <property type="entry name" value="TPR"/>
    <property type="match status" value="5"/>
</dbReference>
<evidence type="ECO:0000256" key="1">
    <source>
        <dbReference type="ARBA" id="ARBA00022737"/>
    </source>
</evidence>
<feature type="repeat" description="TPR" evidence="3">
    <location>
        <begin position="212"/>
        <end position="245"/>
    </location>
</feature>
<accession>A0ABW5Z082</accession>
<keyword evidence="4" id="KW-0732">Signal</keyword>
<dbReference type="RefSeq" id="WP_380922514.1">
    <property type="nucleotide sequence ID" value="NZ_JBHUPE010000007.1"/>
</dbReference>
<evidence type="ECO:0000256" key="2">
    <source>
        <dbReference type="ARBA" id="ARBA00022803"/>
    </source>
</evidence>
<dbReference type="Gene3D" id="1.25.40.10">
    <property type="entry name" value="Tetratricopeptide repeat domain"/>
    <property type="match status" value="3"/>
</dbReference>
<dbReference type="InterPro" id="IPR011990">
    <property type="entry name" value="TPR-like_helical_dom_sf"/>
</dbReference>
<evidence type="ECO:0000313" key="6">
    <source>
        <dbReference type="EMBL" id="MFD2905731.1"/>
    </source>
</evidence>
<dbReference type="PROSITE" id="PS51257">
    <property type="entry name" value="PROKAR_LIPOPROTEIN"/>
    <property type="match status" value="1"/>
</dbReference>
<dbReference type="InterPro" id="IPR030887">
    <property type="entry name" value="Beta-barrel_YaiO"/>
</dbReference>
<name>A0ABW5Z082_9SPHI</name>
<dbReference type="PROSITE" id="PS50005">
    <property type="entry name" value="TPR"/>
    <property type="match status" value="1"/>
</dbReference>
<feature type="signal peptide" evidence="4">
    <location>
        <begin position="1"/>
        <end position="26"/>
    </location>
</feature>
<feature type="domain" description="YaiO beta-barrel" evidence="5">
    <location>
        <begin position="697"/>
        <end position="871"/>
    </location>
</feature>
<protein>
    <submittedName>
        <fullName evidence="6">Tetratricopeptide repeat protein</fullName>
    </submittedName>
</protein>
<dbReference type="InterPro" id="IPR019734">
    <property type="entry name" value="TPR_rpt"/>
</dbReference>
<keyword evidence="1" id="KW-0677">Repeat</keyword>
<dbReference type="Pfam" id="PF19413">
    <property type="entry name" value="YaiO"/>
    <property type="match status" value="1"/>
</dbReference>
<dbReference type="PANTHER" id="PTHR44943:SF8">
    <property type="entry name" value="TPR REPEAT-CONTAINING PROTEIN MJ0263"/>
    <property type="match status" value="1"/>
</dbReference>
<sequence>MFNRFKYLRVLIVVFGSLYSCQPIYAQRAGTTSERNEDAYQINELYKQGKWEEGKKLATEFLNKNPKDADMRMLVGKYHLNKQQYEQARYELVKSLMYAPANVDAKHMLVAVETETHRYSSAICYINELLEVNPYWKGLWRKKIELYRIMGNHVEADRLLKRISQIYPEDRELKNDQAYMLDKRLVEVKKSGRIDETIEMSRKMIDEQPRQADTYFSLVNHYIKAGDYNNALIYAERALNQFPRNSDFVQKKIAILHHQQRYPEILAFLNMEMKNGTENLLSQYNYFLMEAARNAKNNDPLTLYGKIFEGSPGNKEAFDYVFNEQLAKEQYGEAIDALNKHRRSSGDRKDLDMKELEVYKKMDAHAKVATLTRAYIVKYPGDADLKESYVAIMLQQAKANMLDGKPRLAVSNWKEVIQHGDEAAVIVAQQGLFSAYFMENRYQDAIVVLDDMFLNNPGDADLIMKKADLYNKLGRLDYALDLYEQILQAAHAQDRERLIIGYGEMIFPWIKKLKESYRLTEARNLSQRWVSMDEKNTEALLNLINLSYQLKDYEAMLRYAQRGVELHGEEVTFKIKLAEAMNHSGNNSGDSWTLLHRQVKQNPFHEPLLNTFVSTTEDYAGRLLKAKDHNRALLTIDTALYYRGNNRSLKYMKGLAYEGLKQYDSAYNYQKFYEPALVEVKDFKNHLNYLGQKSLRNYVGISHLRARFGDDYVISSISTVEYTRLVHTGPSYTGRVNYAGRDEGKGIQGQFEWYNPWTSKLATRIDIALSNKFFAKMMLNAAALYEWKPSWEAEAGIGYRRFFSGQNLLNLNLGMTKEIDDFRLGVKLSNFLLDSEGERFYLYSLGAKAQYVMGNPRNYIMALGSIGNSPDIDLLNNQLYNSFNVFNAMVGAGLGRSITKNVGASVIGTWYNFQTDKSSIATTYRNLYNLYFQLHVSF</sequence>
<dbReference type="EMBL" id="JBHUPE010000007">
    <property type="protein sequence ID" value="MFD2905731.1"/>
    <property type="molecule type" value="Genomic_DNA"/>
</dbReference>
<gene>
    <name evidence="6" type="ORF">ACFS6I_17515</name>
</gene>